<feature type="non-terminal residue" evidence="2">
    <location>
        <position position="1"/>
    </location>
</feature>
<comment type="caution">
    <text evidence="2">The sequence shown here is derived from an EMBL/GenBank/DDBJ whole genome shotgun (WGS) entry which is preliminary data.</text>
</comment>
<proteinExistence type="predicted"/>
<dbReference type="Proteomes" id="UP001432322">
    <property type="component" value="Unassembled WGS sequence"/>
</dbReference>
<evidence type="ECO:0000313" key="3">
    <source>
        <dbReference type="Proteomes" id="UP001432322"/>
    </source>
</evidence>
<keyword evidence="3" id="KW-1185">Reference proteome</keyword>
<organism evidence="2 3">
    <name type="scientific">Pristionchus fissidentatus</name>
    <dbReference type="NCBI Taxonomy" id="1538716"/>
    <lineage>
        <taxon>Eukaryota</taxon>
        <taxon>Metazoa</taxon>
        <taxon>Ecdysozoa</taxon>
        <taxon>Nematoda</taxon>
        <taxon>Chromadorea</taxon>
        <taxon>Rhabditida</taxon>
        <taxon>Rhabditina</taxon>
        <taxon>Diplogasteromorpha</taxon>
        <taxon>Diplogasteroidea</taxon>
        <taxon>Neodiplogasteridae</taxon>
        <taxon>Pristionchus</taxon>
    </lineage>
</organism>
<dbReference type="EMBL" id="BTSY01000005">
    <property type="protein sequence ID" value="GMT27215.1"/>
    <property type="molecule type" value="Genomic_DNA"/>
</dbReference>
<evidence type="ECO:0000313" key="2">
    <source>
        <dbReference type="EMBL" id="GMT27215.1"/>
    </source>
</evidence>
<gene>
    <name evidence="2" type="ORF">PFISCL1PPCAC_18512</name>
</gene>
<feature type="signal peptide" evidence="1">
    <location>
        <begin position="1"/>
        <end position="31"/>
    </location>
</feature>
<reference evidence="2" key="1">
    <citation type="submission" date="2023-10" db="EMBL/GenBank/DDBJ databases">
        <title>Genome assembly of Pristionchus species.</title>
        <authorList>
            <person name="Yoshida K."/>
            <person name="Sommer R.J."/>
        </authorList>
    </citation>
    <scope>NUCLEOTIDE SEQUENCE</scope>
    <source>
        <strain evidence="2">RS5133</strain>
    </source>
</reference>
<protein>
    <submittedName>
        <fullName evidence="2">Uncharacterized protein</fullName>
    </submittedName>
</protein>
<keyword evidence="1" id="KW-0732">Signal</keyword>
<name>A0AAV5W643_9BILA</name>
<feature type="non-terminal residue" evidence="2">
    <location>
        <position position="116"/>
    </location>
</feature>
<evidence type="ECO:0000256" key="1">
    <source>
        <dbReference type="SAM" id="SignalP"/>
    </source>
</evidence>
<sequence length="116" mass="12973">LFTTSHITITSTMTFSLQLLLLAALISNSESIVQFTQSILYDEYDIWQPQTTLFITQLCKSGCSVYASIPDNERTRTAAKNVFITDGTTETTLFDVVGLYDTATSQKKSIDFPVRE</sequence>
<feature type="chain" id="PRO_5043663681" evidence="1">
    <location>
        <begin position="32"/>
        <end position="116"/>
    </location>
</feature>
<accession>A0AAV5W643</accession>
<dbReference type="AlphaFoldDB" id="A0AAV5W643"/>